<keyword evidence="2" id="KW-0479">Metal-binding</keyword>
<name>A0A1I4RU03_9EURY</name>
<dbReference type="STRING" id="487685.SAMN04488696_1584"/>
<dbReference type="GO" id="GO:0051539">
    <property type="term" value="F:4 iron, 4 sulfur cluster binding"/>
    <property type="evidence" value="ECO:0007669"/>
    <property type="project" value="UniProtKB-KW"/>
</dbReference>
<keyword evidence="1" id="KW-0004">4Fe-4S</keyword>
<dbReference type="Gene3D" id="1.10.15.40">
    <property type="entry name" value="Electron transport complex subunit B, putative Fe-S cluster"/>
    <property type="match status" value="1"/>
</dbReference>
<dbReference type="GO" id="GO:0046872">
    <property type="term" value="F:metal ion binding"/>
    <property type="evidence" value="ECO:0007669"/>
    <property type="project" value="UniProtKB-KW"/>
</dbReference>
<proteinExistence type="predicted"/>
<dbReference type="PANTHER" id="PTHR36214">
    <property type="match status" value="1"/>
</dbReference>
<dbReference type="InterPro" id="IPR017896">
    <property type="entry name" value="4Fe4S_Fe-S-bd"/>
</dbReference>
<evidence type="ECO:0000313" key="8">
    <source>
        <dbReference type="Proteomes" id="UP000198535"/>
    </source>
</evidence>
<evidence type="ECO:0000313" key="7">
    <source>
        <dbReference type="EMBL" id="SFM55742.1"/>
    </source>
</evidence>
<dbReference type="RefSeq" id="WP_091935807.1">
    <property type="nucleotide sequence ID" value="NZ_FOUJ01000003.1"/>
</dbReference>
<dbReference type="PANTHER" id="PTHR36214:SF3">
    <property type="entry name" value="ACETYL-COA DECARBONYLASE_SYNTHASE COMPLEX SUBUNIT GAMMA"/>
    <property type="match status" value="1"/>
</dbReference>
<dbReference type="SUPFAM" id="SSF54862">
    <property type="entry name" value="4Fe-4S ferredoxins"/>
    <property type="match status" value="1"/>
</dbReference>
<dbReference type="Pfam" id="PF04060">
    <property type="entry name" value="FeS"/>
    <property type="match status" value="1"/>
</dbReference>
<evidence type="ECO:0000256" key="2">
    <source>
        <dbReference type="ARBA" id="ARBA00022723"/>
    </source>
</evidence>
<gene>
    <name evidence="7" type="ORF">SAMN04488696_1584</name>
</gene>
<keyword evidence="3" id="KW-0408">Iron</keyword>
<keyword evidence="8" id="KW-1185">Reference proteome</keyword>
<dbReference type="AlphaFoldDB" id="A0A1I4RU03"/>
<feature type="domain" description="4Fe-4S" evidence="6">
    <location>
        <begin position="1"/>
        <end position="59"/>
    </location>
</feature>
<dbReference type="InterPro" id="IPR051069">
    <property type="entry name" value="ACDS_complex_subunit"/>
</dbReference>
<dbReference type="InterPro" id="IPR007202">
    <property type="entry name" value="4Fe-4S_dom"/>
</dbReference>
<accession>A0A1I4RU03</accession>
<dbReference type="Pfam" id="PF00037">
    <property type="entry name" value="Fer4"/>
    <property type="match status" value="1"/>
</dbReference>
<evidence type="ECO:0000256" key="3">
    <source>
        <dbReference type="ARBA" id="ARBA00023004"/>
    </source>
</evidence>
<keyword evidence="4" id="KW-0411">Iron-sulfur</keyword>
<dbReference type="InterPro" id="IPR017900">
    <property type="entry name" value="4Fe4S_Fe_S_CS"/>
</dbReference>
<dbReference type="PROSITE" id="PS51656">
    <property type="entry name" value="4FE4S"/>
    <property type="match status" value="1"/>
</dbReference>
<dbReference type="PROSITE" id="PS51379">
    <property type="entry name" value="4FE4S_FER_2"/>
    <property type="match status" value="1"/>
</dbReference>
<evidence type="ECO:0000256" key="4">
    <source>
        <dbReference type="ARBA" id="ARBA00023014"/>
    </source>
</evidence>
<dbReference type="Proteomes" id="UP000198535">
    <property type="component" value="Unassembled WGS sequence"/>
</dbReference>
<feature type="domain" description="4Fe-4S ferredoxin-type" evidence="5">
    <location>
        <begin position="70"/>
        <end position="99"/>
    </location>
</feature>
<evidence type="ECO:0000259" key="6">
    <source>
        <dbReference type="PROSITE" id="PS51656"/>
    </source>
</evidence>
<dbReference type="GO" id="GO:0016491">
    <property type="term" value="F:oxidoreductase activity"/>
    <property type="evidence" value="ECO:0007669"/>
    <property type="project" value="UniProtKB-ARBA"/>
</dbReference>
<sequence>MASVMEIYQLLPKTNCKECGKSTCMAFAVDLLARKVKVDDCTPLVNDAKHKANYETLSEMFASVKNVTETGLIVHDEKCIGCGNCVVACPVNVANDPLGAGSGKAPTSDKVIFKVEDGVVKARNVQECRRFGENKILCVACIDTCPTKAIEFV</sequence>
<dbReference type="PROSITE" id="PS00198">
    <property type="entry name" value="4FE4S_FER_1"/>
    <property type="match status" value="1"/>
</dbReference>
<dbReference type="Gene3D" id="3.30.70.20">
    <property type="match status" value="1"/>
</dbReference>
<organism evidence="7 8">
    <name type="scientific">Methanolobus profundi</name>
    <dbReference type="NCBI Taxonomy" id="487685"/>
    <lineage>
        <taxon>Archaea</taxon>
        <taxon>Methanobacteriati</taxon>
        <taxon>Methanobacteriota</taxon>
        <taxon>Stenosarchaea group</taxon>
        <taxon>Methanomicrobia</taxon>
        <taxon>Methanosarcinales</taxon>
        <taxon>Methanosarcinaceae</taxon>
        <taxon>Methanolobus</taxon>
    </lineage>
</organism>
<dbReference type="OrthoDB" id="230142at2157"/>
<reference evidence="8" key="1">
    <citation type="submission" date="2016-10" db="EMBL/GenBank/DDBJ databases">
        <authorList>
            <person name="Varghese N."/>
            <person name="Submissions S."/>
        </authorList>
    </citation>
    <scope>NUCLEOTIDE SEQUENCE [LARGE SCALE GENOMIC DNA]</scope>
    <source>
        <strain evidence="8">Mob M</strain>
    </source>
</reference>
<evidence type="ECO:0000256" key="1">
    <source>
        <dbReference type="ARBA" id="ARBA00022485"/>
    </source>
</evidence>
<dbReference type="EMBL" id="FOUJ01000003">
    <property type="protein sequence ID" value="SFM55742.1"/>
    <property type="molecule type" value="Genomic_DNA"/>
</dbReference>
<evidence type="ECO:0000259" key="5">
    <source>
        <dbReference type="PROSITE" id="PS51379"/>
    </source>
</evidence>
<protein>
    <submittedName>
        <fullName evidence="7">Formylmethanofuran dehydrogenase, subunit G</fullName>
    </submittedName>
</protein>